<proteinExistence type="predicted"/>
<sequence length="104" mass="11630">MSQNLLESNYVLHHDGLDGSFSRNIRIYESESTHCSIELICAYDIGIRIFVMLRDLISSEKALAPYSIDIISFNGSISHCGDIFYRPTKSVSSSYIGSNTHLPP</sequence>
<reference evidence="1" key="1">
    <citation type="submission" date="2014-05" db="EMBL/GenBank/DDBJ databases">
        <authorList>
            <person name="Chronopoulou M."/>
        </authorList>
    </citation>
    <scope>NUCLEOTIDE SEQUENCE</scope>
    <source>
        <tissue evidence="1">Whole organism</tissue>
    </source>
</reference>
<dbReference type="EMBL" id="HACA01016070">
    <property type="protein sequence ID" value="CDW33431.1"/>
    <property type="molecule type" value="Transcribed_RNA"/>
</dbReference>
<organism evidence="1">
    <name type="scientific">Lepeophtheirus salmonis</name>
    <name type="common">Salmon louse</name>
    <name type="synonym">Caligus salmonis</name>
    <dbReference type="NCBI Taxonomy" id="72036"/>
    <lineage>
        <taxon>Eukaryota</taxon>
        <taxon>Metazoa</taxon>
        <taxon>Ecdysozoa</taxon>
        <taxon>Arthropoda</taxon>
        <taxon>Crustacea</taxon>
        <taxon>Multicrustacea</taxon>
        <taxon>Hexanauplia</taxon>
        <taxon>Copepoda</taxon>
        <taxon>Siphonostomatoida</taxon>
        <taxon>Caligidae</taxon>
        <taxon>Lepeophtheirus</taxon>
    </lineage>
</organism>
<dbReference type="AlphaFoldDB" id="A0A0K2U6U3"/>
<evidence type="ECO:0000313" key="1">
    <source>
        <dbReference type="EMBL" id="CDW33431.1"/>
    </source>
</evidence>
<name>A0A0K2U6U3_LEPSM</name>
<protein>
    <submittedName>
        <fullName evidence="1">Uncharacterized protein</fullName>
    </submittedName>
</protein>
<accession>A0A0K2U6U3</accession>